<evidence type="ECO:0000256" key="1">
    <source>
        <dbReference type="SAM" id="MobiDB-lite"/>
    </source>
</evidence>
<reference evidence="3" key="1">
    <citation type="submission" date="2018-01" db="EMBL/GenBank/DDBJ databases">
        <authorList>
            <person name="Gatt S.M."/>
            <person name="Isern S."/>
            <person name="Jenkins M."/>
            <person name="Tan A.L."/>
            <person name="Michael S.F."/>
            <person name="Moore R.E."/>
            <person name="Ware V.C."/>
            <person name="Garlena R.A."/>
            <person name="Russell D.A."/>
            <person name="Pope W.H."/>
            <person name="Jacobs-Sera D."/>
            <person name="Hendrix R.W."/>
            <person name="Hatfull G.F."/>
        </authorList>
    </citation>
    <scope>NUCLEOTIDE SEQUENCE [LARGE SCALE GENOMIC DNA]</scope>
</reference>
<dbReference type="Proteomes" id="UP000241185">
    <property type="component" value="Segment"/>
</dbReference>
<name>A0A2K9VF21_9CAUD</name>
<sequence length="75" mass="8527">MSSAANANFPLDDWLGQRAEETRRQREEMRERALYNATNLHCETGDSMAIFDRATVAAEVIATAEQFYAWITQEG</sequence>
<dbReference type="EMBL" id="MG770216">
    <property type="protein sequence ID" value="AUV60861.1"/>
    <property type="molecule type" value="Genomic_DNA"/>
</dbReference>
<protein>
    <submittedName>
        <fullName evidence="2">Uncharacterized protein</fullName>
    </submittedName>
</protein>
<gene>
    <name evidence="2" type="ORF">SEA_REM711_83</name>
</gene>
<feature type="region of interest" description="Disordered" evidence="1">
    <location>
        <begin position="1"/>
        <end position="26"/>
    </location>
</feature>
<evidence type="ECO:0000313" key="2">
    <source>
        <dbReference type="EMBL" id="AUV60861.1"/>
    </source>
</evidence>
<organism evidence="2 3">
    <name type="scientific">Mycobacterium phage Rem711</name>
    <dbReference type="NCBI Taxonomy" id="2079285"/>
    <lineage>
        <taxon>Viruses</taxon>
        <taxon>Duplodnaviria</taxon>
        <taxon>Heunggongvirae</taxon>
        <taxon>Uroviricota</taxon>
        <taxon>Caudoviricetes</taxon>
        <taxon>Trigintaduovirus</taxon>
        <taxon>Trigintaduovirus rem711</taxon>
    </lineage>
</organism>
<evidence type="ECO:0000313" key="3">
    <source>
        <dbReference type="Proteomes" id="UP000241185"/>
    </source>
</evidence>
<proteinExistence type="predicted"/>
<accession>A0A2K9VF21</accession>
<keyword evidence="3" id="KW-1185">Reference proteome</keyword>